<proteinExistence type="predicted"/>
<gene>
    <name evidence="2" type="ORF">EJD97_011192</name>
</gene>
<evidence type="ECO:0000259" key="1">
    <source>
        <dbReference type="Pfam" id="PF03732"/>
    </source>
</evidence>
<feature type="domain" description="Retrotransposon gag" evidence="1">
    <location>
        <begin position="91"/>
        <end position="138"/>
    </location>
</feature>
<reference evidence="2" key="1">
    <citation type="submission" date="2019-05" db="EMBL/GenBank/DDBJ databases">
        <title>The de novo reference genome and transcriptome assemblies of the wild tomato species Solanum chilense.</title>
        <authorList>
            <person name="Stam R."/>
            <person name="Nosenko T."/>
            <person name="Hoerger A.C."/>
            <person name="Stephan W."/>
            <person name="Seidel M.A."/>
            <person name="Kuhn J.M.M."/>
            <person name="Haberer G."/>
            <person name="Tellier A."/>
        </authorList>
    </citation>
    <scope>NUCLEOTIDE SEQUENCE</scope>
    <source>
        <tissue evidence="2">Mature leaves</tissue>
    </source>
</reference>
<dbReference type="AlphaFoldDB" id="A0A6N2CG91"/>
<dbReference type="InterPro" id="IPR005162">
    <property type="entry name" value="Retrotrans_gag_dom"/>
</dbReference>
<protein>
    <recommendedName>
        <fullName evidence="1">Retrotransposon gag domain-containing protein</fullName>
    </recommendedName>
</protein>
<dbReference type="Pfam" id="PF03732">
    <property type="entry name" value="Retrotrans_gag"/>
    <property type="match status" value="1"/>
</dbReference>
<comment type="caution">
    <text evidence="2">The sequence shown here is derived from an EMBL/GenBank/DDBJ whole genome shotgun (WGS) entry which is preliminary data.</text>
</comment>
<accession>A0A6N2CG91</accession>
<name>A0A6N2CG91_SOLCI</name>
<sequence length="229" mass="26168">MVVRRLEEGFQEESPHGGLAPQEVQVLQDDKVPPKGDQVPVRRQDIGSRMNALKSTMTSRLIDFVRMNPLIFLSIRLEKIPKSFLMSRKILRRLFLRKYFPNERKEVKIKEFINLREGNMTAEEYSSKFTMFSRYAPSFVSNPSSSRCVKPTCATSGKKHFEKCLVGTATFFGCDEYGHNVRDCPYIASKGRNTKESTPSFLEGGAPKRNCFYFLQTKGTNSDDNIGKL</sequence>
<organism evidence="2">
    <name type="scientific">Solanum chilense</name>
    <name type="common">Tomato</name>
    <name type="synonym">Lycopersicon chilense</name>
    <dbReference type="NCBI Taxonomy" id="4083"/>
    <lineage>
        <taxon>Eukaryota</taxon>
        <taxon>Viridiplantae</taxon>
        <taxon>Streptophyta</taxon>
        <taxon>Embryophyta</taxon>
        <taxon>Tracheophyta</taxon>
        <taxon>Spermatophyta</taxon>
        <taxon>Magnoliopsida</taxon>
        <taxon>eudicotyledons</taxon>
        <taxon>Gunneridae</taxon>
        <taxon>Pentapetalae</taxon>
        <taxon>asterids</taxon>
        <taxon>lamiids</taxon>
        <taxon>Solanales</taxon>
        <taxon>Solanaceae</taxon>
        <taxon>Solanoideae</taxon>
        <taxon>Solaneae</taxon>
        <taxon>Solanum</taxon>
        <taxon>Solanum subgen. Lycopersicon</taxon>
    </lineage>
</organism>
<evidence type="ECO:0000313" key="2">
    <source>
        <dbReference type="EMBL" id="TMX04174.1"/>
    </source>
</evidence>
<dbReference type="EMBL" id="RXGB01000284">
    <property type="protein sequence ID" value="TMX04174.1"/>
    <property type="molecule type" value="Genomic_DNA"/>
</dbReference>